<name>A0ACB9MJ36_BAUVA</name>
<keyword evidence="2" id="KW-1185">Reference proteome</keyword>
<reference evidence="1 2" key="1">
    <citation type="journal article" date="2022" name="DNA Res.">
        <title>Chromosomal-level genome assembly of the orchid tree Bauhinia variegata (Leguminosae; Cercidoideae) supports the allotetraploid origin hypothesis of Bauhinia.</title>
        <authorList>
            <person name="Zhong Y."/>
            <person name="Chen Y."/>
            <person name="Zheng D."/>
            <person name="Pang J."/>
            <person name="Liu Y."/>
            <person name="Luo S."/>
            <person name="Meng S."/>
            <person name="Qian L."/>
            <person name="Wei D."/>
            <person name="Dai S."/>
            <person name="Zhou R."/>
        </authorList>
    </citation>
    <scope>NUCLEOTIDE SEQUENCE [LARGE SCALE GENOMIC DNA]</scope>
    <source>
        <strain evidence="1">BV-YZ2020</strain>
    </source>
</reference>
<comment type="caution">
    <text evidence="1">The sequence shown here is derived from an EMBL/GenBank/DDBJ whole genome shotgun (WGS) entry which is preliminary data.</text>
</comment>
<organism evidence="1 2">
    <name type="scientific">Bauhinia variegata</name>
    <name type="common">Purple orchid tree</name>
    <name type="synonym">Phanera variegata</name>
    <dbReference type="NCBI Taxonomy" id="167791"/>
    <lineage>
        <taxon>Eukaryota</taxon>
        <taxon>Viridiplantae</taxon>
        <taxon>Streptophyta</taxon>
        <taxon>Embryophyta</taxon>
        <taxon>Tracheophyta</taxon>
        <taxon>Spermatophyta</taxon>
        <taxon>Magnoliopsida</taxon>
        <taxon>eudicotyledons</taxon>
        <taxon>Gunneridae</taxon>
        <taxon>Pentapetalae</taxon>
        <taxon>rosids</taxon>
        <taxon>fabids</taxon>
        <taxon>Fabales</taxon>
        <taxon>Fabaceae</taxon>
        <taxon>Cercidoideae</taxon>
        <taxon>Cercideae</taxon>
        <taxon>Bauhiniinae</taxon>
        <taxon>Bauhinia</taxon>
    </lineage>
</organism>
<dbReference type="Proteomes" id="UP000828941">
    <property type="component" value="Chromosome 9"/>
</dbReference>
<dbReference type="EMBL" id="CM039434">
    <property type="protein sequence ID" value="KAI4324008.1"/>
    <property type="molecule type" value="Genomic_DNA"/>
</dbReference>
<proteinExistence type="predicted"/>
<evidence type="ECO:0000313" key="2">
    <source>
        <dbReference type="Proteomes" id="UP000828941"/>
    </source>
</evidence>
<accession>A0ACB9MJ36</accession>
<gene>
    <name evidence="1" type="ORF">L6164_023576</name>
</gene>
<protein>
    <submittedName>
        <fullName evidence="1">Uncharacterized protein</fullName>
    </submittedName>
</protein>
<sequence>MEGGEEMEIVIVGGGICGLATALALHRKGIRSVVLERSEHLRATGGGLGILANGWRALDQLGVGSELRQTALAFHRGQDLSLDTGKQQEITFWYGEARCLRRGDLISTLAESLPAGTLRLGCQVLSIQLDPTTSFPVLHLHNGQIIKAKVLIGCDGAHSVVADFIGLKPPSFFAIRALRGITSYPNGHEFPIEFLRIRGKKGILGMIPIDSKEVYWFLLLNGTSLDSNASKDPKFMQQLALESTEGFPSEMLDMIKNSDHNSLSLTQLRYRAPWDILHGNFRKGAITVAGDAMHLMGPFLGQGGSAGLEDAIVLARCLTKKLNEVNPTSGQQLFVKEIGQAIDSYVKERRMRLAELSFRSYIVGSLFENPIVVKKFVFVVVMKLFFPDPANHTRYDCGSL</sequence>
<evidence type="ECO:0000313" key="1">
    <source>
        <dbReference type="EMBL" id="KAI4324008.1"/>
    </source>
</evidence>